<evidence type="ECO:0000256" key="2">
    <source>
        <dbReference type="ARBA" id="ARBA00022692"/>
    </source>
</evidence>
<dbReference type="OMA" id="PCMIWIV"/>
<dbReference type="InterPro" id="IPR032805">
    <property type="entry name" value="Wax_synthase_dom"/>
</dbReference>
<dbReference type="eggNOG" id="ENOG502SHW9">
    <property type="taxonomic scope" value="Eukaryota"/>
</dbReference>
<dbReference type="GeneID" id="5974686"/>
<gene>
    <name evidence="7" type="ORF">SNOG_07459</name>
</gene>
<comment type="subcellular location">
    <subcellularLocation>
        <location evidence="1">Membrane</location>
        <topology evidence="1">Multi-pass membrane protein</topology>
    </subcellularLocation>
</comment>
<feature type="transmembrane region" description="Helical" evidence="5">
    <location>
        <begin position="290"/>
        <end position="313"/>
    </location>
</feature>
<evidence type="ECO:0000313" key="7">
    <source>
        <dbReference type="EMBL" id="EAT84925.1"/>
    </source>
</evidence>
<dbReference type="InParanoid" id="Q0ULA5"/>
<evidence type="ECO:0000256" key="4">
    <source>
        <dbReference type="ARBA" id="ARBA00023136"/>
    </source>
</evidence>
<dbReference type="KEGG" id="pno:SNOG_07459"/>
<dbReference type="Proteomes" id="UP000001055">
    <property type="component" value="Unassembled WGS sequence"/>
</dbReference>
<evidence type="ECO:0000259" key="6">
    <source>
        <dbReference type="Pfam" id="PF13813"/>
    </source>
</evidence>
<evidence type="ECO:0000256" key="3">
    <source>
        <dbReference type="ARBA" id="ARBA00022989"/>
    </source>
</evidence>
<evidence type="ECO:0000256" key="5">
    <source>
        <dbReference type="SAM" id="Phobius"/>
    </source>
</evidence>
<keyword evidence="3 5" id="KW-1133">Transmembrane helix</keyword>
<name>Q0ULA5_PHANO</name>
<feature type="domain" description="Wax synthase" evidence="6">
    <location>
        <begin position="246"/>
        <end position="325"/>
    </location>
</feature>
<protein>
    <recommendedName>
        <fullName evidence="6">Wax synthase domain-containing protein</fullName>
    </recommendedName>
</protein>
<organism evidence="7 8">
    <name type="scientific">Phaeosphaeria nodorum (strain SN15 / ATCC MYA-4574 / FGSC 10173)</name>
    <name type="common">Glume blotch fungus</name>
    <name type="synonym">Parastagonospora nodorum</name>
    <dbReference type="NCBI Taxonomy" id="321614"/>
    <lineage>
        <taxon>Eukaryota</taxon>
        <taxon>Fungi</taxon>
        <taxon>Dikarya</taxon>
        <taxon>Ascomycota</taxon>
        <taxon>Pezizomycotina</taxon>
        <taxon>Dothideomycetes</taxon>
        <taxon>Pleosporomycetidae</taxon>
        <taxon>Pleosporales</taxon>
        <taxon>Pleosporineae</taxon>
        <taxon>Phaeosphaeriaceae</taxon>
        <taxon>Parastagonospora</taxon>
    </lineage>
</organism>
<keyword evidence="2 5" id="KW-0812">Transmembrane</keyword>
<reference evidence="8" key="1">
    <citation type="journal article" date="2007" name="Plant Cell">
        <title>Dothideomycete-plant interactions illuminated by genome sequencing and EST analysis of the wheat pathogen Stagonospora nodorum.</title>
        <authorList>
            <person name="Hane J.K."/>
            <person name="Lowe R.G."/>
            <person name="Solomon P.S."/>
            <person name="Tan K.C."/>
            <person name="Schoch C.L."/>
            <person name="Spatafora J.W."/>
            <person name="Crous P.W."/>
            <person name="Kodira C."/>
            <person name="Birren B.W."/>
            <person name="Galagan J.E."/>
            <person name="Torriani S.F."/>
            <person name="McDonald B.A."/>
            <person name="Oliver R.P."/>
        </authorList>
    </citation>
    <scope>NUCLEOTIDE SEQUENCE [LARGE SCALE GENOMIC DNA]</scope>
    <source>
        <strain evidence="8">SN15 / ATCC MYA-4574 / FGSC 10173</strain>
    </source>
</reference>
<dbReference type="HOGENOM" id="CLU_032731_1_1_1"/>
<feature type="transmembrane region" description="Helical" evidence="5">
    <location>
        <begin position="350"/>
        <end position="371"/>
    </location>
</feature>
<dbReference type="AlphaFoldDB" id="Q0ULA5"/>
<accession>Q0ULA5</accession>
<dbReference type="GO" id="GO:0016020">
    <property type="term" value="C:membrane"/>
    <property type="evidence" value="ECO:0007669"/>
    <property type="project" value="UniProtKB-SubCell"/>
</dbReference>
<proteinExistence type="predicted"/>
<dbReference type="Pfam" id="PF13813">
    <property type="entry name" value="MBOAT_2"/>
    <property type="match status" value="1"/>
</dbReference>
<sequence length="398" mass="45258">MASLTLPKIFIDLQIPLMYLTNALALAIGPRHQVLRLGITLPLFSLLALQSLYRDWSGGWGLHYALEVNVCTQMFIYFDWNILGSPDRERWRKIRYDAEEPAVNGNGHIKKKEDGVPQSFLQRAWWALRLLTGNRYVGWTQEVKNVPKEVSPEYPRLLFILRKSLRVAFFHVLREFMYSYTAGSPYGAWSDIVHLKPISTLSTQPFWTRFWWSWVGIVLTYSAMEEANAAYGVLSVATGLANPRDCPSAFGDLRNLMSLRKAWSRICSAPGIFIARDVLRLRRGSFASKYFQLFIGFGISAIVHGCASMFVHRSLEDDGAFACFIGQAAIIMVEDHVIDFGKRLGFKDSIFWRLVGFAWTVFAIGASFTGWTSCVVDHGMWFHDRTRDIFGVGPQIVA</sequence>
<evidence type="ECO:0000256" key="1">
    <source>
        <dbReference type="ARBA" id="ARBA00004141"/>
    </source>
</evidence>
<dbReference type="VEuPathDB" id="FungiDB:JI435_074590"/>
<keyword evidence="4 5" id="KW-0472">Membrane</keyword>
<dbReference type="EMBL" id="CH445335">
    <property type="protein sequence ID" value="EAT84925.1"/>
    <property type="molecule type" value="Genomic_DNA"/>
</dbReference>
<evidence type="ECO:0000313" key="8">
    <source>
        <dbReference type="Proteomes" id="UP000001055"/>
    </source>
</evidence>
<dbReference type="RefSeq" id="XP_001797793.1">
    <property type="nucleotide sequence ID" value="XM_001797741.1"/>
</dbReference>